<evidence type="ECO:0000259" key="1">
    <source>
        <dbReference type="SMART" id="SM00956"/>
    </source>
</evidence>
<dbReference type="Proteomes" id="UP000422764">
    <property type="component" value="Chromosome"/>
</dbReference>
<dbReference type="InterPro" id="IPR036390">
    <property type="entry name" value="WH_DNA-bd_sf"/>
</dbReference>
<accession>A0A6I6ELW5</accession>
<feature type="domain" description="RQC" evidence="1">
    <location>
        <begin position="15"/>
        <end position="117"/>
    </location>
</feature>
<dbReference type="EMBL" id="CP046522">
    <property type="protein sequence ID" value="QGU94702.1"/>
    <property type="molecule type" value="Genomic_DNA"/>
</dbReference>
<dbReference type="InterPro" id="IPR018982">
    <property type="entry name" value="RQC_domain"/>
</dbReference>
<dbReference type="InterPro" id="IPR036388">
    <property type="entry name" value="WH-like_DNA-bd_sf"/>
</dbReference>
<dbReference type="Gene3D" id="1.10.10.10">
    <property type="entry name" value="Winged helix-like DNA-binding domain superfamily/Winged helix DNA-binding domain"/>
    <property type="match status" value="1"/>
</dbReference>
<dbReference type="Pfam" id="PF09382">
    <property type="entry name" value="RQC"/>
    <property type="match status" value="1"/>
</dbReference>
<sequence length="158" mass="18427">MITAAHAEMKRKLLITLEAQKIFSCVARMNQRYGTTLVALVLKGSKNKKVLELNFDKLSTYGIMRQYSEKDIKNMINVLIAEGYMALTESEYPVVRLTEKAVNVLKGKEQVFKKMHKKIQSKRLIILYLKCLRALEKLYQIGKRFRLILYFQTVLYVS</sequence>
<keyword evidence="3" id="KW-1185">Reference proteome</keyword>
<gene>
    <name evidence="2" type="ORF">GOM49_05950</name>
</gene>
<name>A0A6I6ELW5_9CLOT</name>
<protein>
    <recommendedName>
        <fullName evidence="1">RQC domain-containing protein</fullName>
    </recommendedName>
</protein>
<reference evidence="2 3" key="1">
    <citation type="submission" date="2019-12" db="EMBL/GenBank/DDBJ databases">
        <title>Genome sequenceing of Clostridium bovifaecis.</title>
        <authorList>
            <person name="Yao Y."/>
        </authorList>
    </citation>
    <scope>NUCLEOTIDE SEQUENCE [LARGE SCALE GENOMIC DNA]</scope>
    <source>
        <strain evidence="2 3">BXX</strain>
    </source>
</reference>
<dbReference type="GO" id="GO:0006281">
    <property type="term" value="P:DNA repair"/>
    <property type="evidence" value="ECO:0007669"/>
    <property type="project" value="InterPro"/>
</dbReference>
<proteinExistence type="predicted"/>
<dbReference type="SMART" id="SM00956">
    <property type="entry name" value="RQC"/>
    <property type="match status" value="1"/>
</dbReference>
<dbReference type="SUPFAM" id="SSF46785">
    <property type="entry name" value="Winged helix' DNA-binding domain"/>
    <property type="match status" value="1"/>
</dbReference>
<dbReference type="GO" id="GO:0006260">
    <property type="term" value="P:DNA replication"/>
    <property type="evidence" value="ECO:0007669"/>
    <property type="project" value="InterPro"/>
</dbReference>
<evidence type="ECO:0000313" key="3">
    <source>
        <dbReference type="Proteomes" id="UP000422764"/>
    </source>
</evidence>
<evidence type="ECO:0000313" key="2">
    <source>
        <dbReference type="EMBL" id="QGU94702.1"/>
    </source>
</evidence>
<organism evidence="2 3">
    <name type="scientific">Clostridium bovifaecis</name>
    <dbReference type="NCBI Taxonomy" id="2184719"/>
    <lineage>
        <taxon>Bacteria</taxon>
        <taxon>Bacillati</taxon>
        <taxon>Bacillota</taxon>
        <taxon>Clostridia</taxon>
        <taxon>Eubacteriales</taxon>
        <taxon>Clostridiaceae</taxon>
        <taxon>Clostridium</taxon>
    </lineage>
</organism>
<dbReference type="AlphaFoldDB" id="A0A6I6ELW5"/>
<dbReference type="GO" id="GO:0043138">
    <property type="term" value="F:3'-5' DNA helicase activity"/>
    <property type="evidence" value="ECO:0007669"/>
    <property type="project" value="InterPro"/>
</dbReference>